<keyword evidence="3" id="KW-0677">Repeat</keyword>
<dbReference type="SUPFAM" id="SSF57667">
    <property type="entry name" value="beta-beta-alpha zinc fingers"/>
    <property type="match status" value="5"/>
</dbReference>
<organism evidence="9 10">
    <name type="scientific">Trichuris muris</name>
    <name type="common">Mouse whipworm</name>
    <dbReference type="NCBI Taxonomy" id="70415"/>
    <lineage>
        <taxon>Eukaryota</taxon>
        <taxon>Metazoa</taxon>
        <taxon>Ecdysozoa</taxon>
        <taxon>Nematoda</taxon>
        <taxon>Enoplea</taxon>
        <taxon>Dorylaimia</taxon>
        <taxon>Trichinellida</taxon>
        <taxon>Trichuridae</taxon>
        <taxon>Trichuris</taxon>
    </lineage>
</organism>
<sequence length="955" mass="106670">MFQSNDILNSEYGRVISYSAPFVANIPEQYFGRDSIFPGVEQPFSIYPHIGDELDKIEATAIAGAGSVGVHSECVGEIQSIQNSGYGTCNPQIVVSSSIRDVAPQCHLCGKLPSYQPSSREYKTTNATSFVCESCRPKLVPNVVLNVHDYNDQRTREFPSVVDNGCFNQTNMSNEQNCAASIEVSAYGETIAGLQDNKKVVVCCNCNRQFNRRNDLKRHMRTHTGERPFVCTYCSRRFAVMSTLNRHLATHVGEKRFRCYLCLKELSCASTLKEHMRMHSKDGYQCPRCCRRFNKRYRYTAHLHGRPNCAAAKTRGAIQDAPPSGAQRSTNPLAELPVLKETDNGLVPLWKGNKEHPNVQASSDDSRRPFECSYCGKRFLKRGHLKCHVRVHTKERPYVCCFCNAAFARSSTLKDHMASHSKKRDFRCNFCSKTFVHQRSLERHMTVHSDVAPFVCPICCKRFKRSELCRLHMSVHSATLTTSVDDVISEVVSATAAQDDCVPATDQSESGSLSEQPIIGDANFGLSFSQVPPYALDCYPNGNYPVAADECFEPQRKSVDMLFGLDGQSEIDCLNNEPWGYADHFEPVDQFALDSFEQADSTELYLCYGCAMIFPSPAEIVQHLLDDDLSLQHFNLVPGAVREYNCHLCAYLSPFGTYEDYASHMELFHDLTFRHRCPFCENDTTDGAELSRHIAQEHVFRMWLSLANDEEVATSSSNGADEMAPNEYPLELSSSTSVVQHQAHSVNGQHDQVVVDPSMGNVSVNAIFAVIQNGDGPTTMLPPITVEPTATPTIRYSNDQSAITQTLPTGSEPAENGIPMDGEPLNTDQTPVNGSHSTLGGGDLMYAVEEERPVGRVQTYVCTTCGKEFLRNDSLTRHRKNHTHPKANRCEFCDKCFARKDTLLKHKRCKHALQIRGWLYGLTMTHLWLDLKTDATAPVGDERSSLQAQQLTDGT</sequence>
<protein>
    <submittedName>
        <fullName evidence="10">C2H2-type domain-containing protein</fullName>
    </submittedName>
</protein>
<evidence type="ECO:0000256" key="6">
    <source>
        <dbReference type="ARBA" id="ARBA00023242"/>
    </source>
</evidence>
<feature type="domain" description="C2H2-type" evidence="8">
    <location>
        <begin position="860"/>
        <end position="887"/>
    </location>
</feature>
<dbReference type="PROSITE" id="PS00028">
    <property type="entry name" value="ZINC_FINGER_C2H2_1"/>
    <property type="match status" value="9"/>
</dbReference>
<feature type="domain" description="C2H2-type" evidence="8">
    <location>
        <begin position="888"/>
        <end position="912"/>
    </location>
</feature>
<dbReference type="FunFam" id="3.30.160.60:FF:000100">
    <property type="entry name" value="Zinc finger 45-like"/>
    <property type="match status" value="1"/>
</dbReference>
<dbReference type="InterPro" id="IPR036236">
    <property type="entry name" value="Znf_C2H2_sf"/>
</dbReference>
<dbReference type="PANTHER" id="PTHR24394">
    <property type="entry name" value="ZINC FINGER PROTEIN"/>
    <property type="match status" value="1"/>
</dbReference>
<feature type="domain" description="C2H2-type" evidence="8">
    <location>
        <begin position="257"/>
        <end position="284"/>
    </location>
</feature>
<accession>A0A5S6Q6A8</accession>
<feature type="domain" description="C2H2-type" evidence="8">
    <location>
        <begin position="426"/>
        <end position="453"/>
    </location>
</feature>
<dbReference type="FunFam" id="3.30.160.60:FF:000446">
    <property type="entry name" value="Zinc finger protein"/>
    <property type="match status" value="1"/>
</dbReference>
<dbReference type="SMART" id="SM00355">
    <property type="entry name" value="ZnF_C2H2"/>
    <property type="match status" value="12"/>
</dbReference>
<evidence type="ECO:0000256" key="4">
    <source>
        <dbReference type="ARBA" id="ARBA00022771"/>
    </source>
</evidence>
<comment type="subcellular location">
    <subcellularLocation>
        <location evidence="1">Nucleus</location>
    </subcellularLocation>
</comment>
<dbReference type="GO" id="GO:0005634">
    <property type="term" value="C:nucleus"/>
    <property type="evidence" value="ECO:0007669"/>
    <property type="project" value="UniProtKB-SubCell"/>
</dbReference>
<reference evidence="10" key="1">
    <citation type="submission" date="2019-12" db="UniProtKB">
        <authorList>
            <consortium name="WormBaseParasite"/>
        </authorList>
    </citation>
    <scope>IDENTIFICATION</scope>
</reference>
<evidence type="ECO:0000313" key="9">
    <source>
        <dbReference type="Proteomes" id="UP000046395"/>
    </source>
</evidence>
<keyword evidence="2" id="KW-0479">Metal-binding</keyword>
<proteinExistence type="predicted"/>
<evidence type="ECO:0000259" key="8">
    <source>
        <dbReference type="PROSITE" id="PS50157"/>
    </source>
</evidence>
<feature type="domain" description="C2H2-type" evidence="8">
    <location>
        <begin position="201"/>
        <end position="228"/>
    </location>
</feature>
<dbReference type="AlphaFoldDB" id="A0A5S6Q6A8"/>
<dbReference type="FunFam" id="3.30.160.60:FF:000065">
    <property type="entry name" value="B-cell CLL/lymphoma 6, member B"/>
    <property type="match status" value="1"/>
</dbReference>
<name>A0A5S6Q6A8_TRIMR</name>
<dbReference type="PANTHER" id="PTHR24394:SF29">
    <property type="entry name" value="MYONEURIN"/>
    <property type="match status" value="1"/>
</dbReference>
<dbReference type="STRING" id="70415.A0A5S6Q6A8"/>
<dbReference type="Gene3D" id="3.30.160.60">
    <property type="entry name" value="Classic Zinc Finger"/>
    <property type="match status" value="8"/>
</dbReference>
<keyword evidence="4 7" id="KW-0863">Zinc-finger</keyword>
<evidence type="ECO:0000256" key="5">
    <source>
        <dbReference type="ARBA" id="ARBA00022833"/>
    </source>
</evidence>
<dbReference type="WBParaSite" id="TMUE_1000002704.1">
    <property type="protein sequence ID" value="TMUE_1000002704.1"/>
    <property type="gene ID" value="WBGene00295517"/>
</dbReference>
<feature type="domain" description="C2H2-type" evidence="8">
    <location>
        <begin position="398"/>
        <end position="425"/>
    </location>
</feature>
<evidence type="ECO:0000256" key="7">
    <source>
        <dbReference type="PROSITE-ProRule" id="PRU00042"/>
    </source>
</evidence>
<dbReference type="GO" id="GO:0000981">
    <property type="term" value="F:DNA-binding transcription factor activity, RNA polymerase II-specific"/>
    <property type="evidence" value="ECO:0007669"/>
    <property type="project" value="TreeGrafter"/>
</dbReference>
<feature type="domain" description="C2H2-type" evidence="8">
    <location>
        <begin position="454"/>
        <end position="481"/>
    </location>
</feature>
<keyword evidence="5" id="KW-0862">Zinc</keyword>
<evidence type="ECO:0000256" key="3">
    <source>
        <dbReference type="ARBA" id="ARBA00022737"/>
    </source>
</evidence>
<evidence type="ECO:0000313" key="10">
    <source>
        <dbReference type="WBParaSite" id="TMUE_1000002704.1"/>
    </source>
</evidence>
<feature type="domain" description="C2H2-type" evidence="8">
    <location>
        <begin position="229"/>
        <end position="256"/>
    </location>
</feature>
<dbReference type="FunFam" id="3.30.160.60:FF:000110">
    <property type="entry name" value="Zinc finger protein-like"/>
    <property type="match status" value="1"/>
</dbReference>
<evidence type="ECO:0000256" key="1">
    <source>
        <dbReference type="ARBA" id="ARBA00004123"/>
    </source>
</evidence>
<keyword evidence="9" id="KW-1185">Reference proteome</keyword>
<dbReference type="GO" id="GO:0000122">
    <property type="term" value="P:negative regulation of transcription by RNA polymerase II"/>
    <property type="evidence" value="ECO:0007669"/>
    <property type="project" value="UniProtKB-ARBA"/>
</dbReference>
<dbReference type="GO" id="GO:0008270">
    <property type="term" value="F:zinc ion binding"/>
    <property type="evidence" value="ECO:0007669"/>
    <property type="project" value="UniProtKB-KW"/>
</dbReference>
<evidence type="ECO:0000256" key="2">
    <source>
        <dbReference type="ARBA" id="ARBA00022723"/>
    </source>
</evidence>
<dbReference type="Proteomes" id="UP000046395">
    <property type="component" value="Unassembled WGS sequence"/>
</dbReference>
<dbReference type="InterPro" id="IPR013087">
    <property type="entry name" value="Znf_C2H2_type"/>
</dbReference>
<keyword evidence="6" id="KW-0539">Nucleus</keyword>
<dbReference type="Pfam" id="PF00096">
    <property type="entry name" value="zf-C2H2"/>
    <property type="match status" value="5"/>
</dbReference>
<feature type="domain" description="C2H2-type" evidence="8">
    <location>
        <begin position="370"/>
        <end position="397"/>
    </location>
</feature>
<dbReference type="PROSITE" id="PS50157">
    <property type="entry name" value="ZINC_FINGER_C2H2_2"/>
    <property type="match status" value="9"/>
</dbReference>
<dbReference type="FunFam" id="3.30.160.60:FF:002343">
    <property type="entry name" value="Zinc finger protein 33A"/>
    <property type="match status" value="1"/>
</dbReference>